<accession>A0A8C2FZ51</accession>
<sequence length="112" mass="12713">MFLHFCICIVVCSGKPLVQYESARNRRQVKSSGSMISADDVTAARRSVPFPPVFTTSTCEDVDRRPIRRARSKSDTPYLTETRLSYTLQTGECGCALLYCINTMLLSYIPWY</sequence>
<evidence type="ECO:0000313" key="1">
    <source>
        <dbReference type="Ensembl" id="ENSCCRP00020063741.1"/>
    </source>
</evidence>
<name>A0A8C2FZ51_CYPCA</name>
<dbReference type="Ensembl" id="ENSCCRT00020070185.1">
    <property type="protein sequence ID" value="ENSCCRP00020063741.1"/>
    <property type="gene ID" value="ENSCCRG00020030074.1"/>
</dbReference>
<dbReference type="AlphaFoldDB" id="A0A8C2FZ51"/>
<proteinExistence type="predicted"/>
<reference evidence="1" key="1">
    <citation type="submission" date="2025-08" db="UniProtKB">
        <authorList>
            <consortium name="Ensembl"/>
        </authorList>
    </citation>
    <scope>IDENTIFICATION</scope>
</reference>
<protein>
    <submittedName>
        <fullName evidence="1">Uncharacterized protein</fullName>
    </submittedName>
</protein>
<organism evidence="1 2">
    <name type="scientific">Cyprinus carpio</name>
    <name type="common">Common carp</name>
    <dbReference type="NCBI Taxonomy" id="7962"/>
    <lineage>
        <taxon>Eukaryota</taxon>
        <taxon>Metazoa</taxon>
        <taxon>Chordata</taxon>
        <taxon>Craniata</taxon>
        <taxon>Vertebrata</taxon>
        <taxon>Euteleostomi</taxon>
        <taxon>Actinopterygii</taxon>
        <taxon>Neopterygii</taxon>
        <taxon>Teleostei</taxon>
        <taxon>Ostariophysi</taxon>
        <taxon>Cypriniformes</taxon>
        <taxon>Cyprinidae</taxon>
        <taxon>Cyprininae</taxon>
        <taxon>Cyprinus</taxon>
    </lineage>
</organism>
<evidence type="ECO:0000313" key="2">
    <source>
        <dbReference type="Proteomes" id="UP000694701"/>
    </source>
</evidence>
<dbReference type="Proteomes" id="UP000694701">
    <property type="component" value="Unplaced"/>
</dbReference>